<dbReference type="Pfam" id="PF00920">
    <property type="entry name" value="ILVD_EDD_N"/>
    <property type="match status" value="1"/>
</dbReference>
<dbReference type="Proteomes" id="UP000242849">
    <property type="component" value="Unassembled WGS sequence"/>
</dbReference>
<dbReference type="GO" id="GO:0004456">
    <property type="term" value="F:phosphogluconate dehydratase activity"/>
    <property type="evidence" value="ECO:0007669"/>
    <property type="project" value="UniProtKB-UniRule"/>
</dbReference>
<dbReference type="InterPro" id="IPR056740">
    <property type="entry name" value="ILV_EDD_C"/>
</dbReference>
<evidence type="ECO:0000313" key="12">
    <source>
        <dbReference type="EMBL" id="SED77855.1"/>
    </source>
</evidence>
<dbReference type="GO" id="GO:0046872">
    <property type="term" value="F:metal ion binding"/>
    <property type="evidence" value="ECO:0007669"/>
    <property type="project" value="UniProtKB-KW"/>
</dbReference>
<dbReference type="PANTHER" id="PTHR43661">
    <property type="entry name" value="D-XYLONATE DEHYDRATASE"/>
    <property type="match status" value="1"/>
</dbReference>
<evidence type="ECO:0000259" key="11">
    <source>
        <dbReference type="Pfam" id="PF24877"/>
    </source>
</evidence>
<dbReference type="GO" id="GO:0051539">
    <property type="term" value="F:4 iron, 4 sulfur cluster binding"/>
    <property type="evidence" value="ECO:0007669"/>
    <property type="project" value="UniProtKB-KW"/>
</dbReference>
<keyword evidence="7" id="KW-0456">Lyase</keyword>
<feature type="domain" description="Dihydroxy-acid/6-phosphogluconate dehydratase N-terminal" evidence="10">
    <location>
        <begin position="66"/>
        <end position="379"/>
    </location>
</feature>
<dbReference type="OrthoDB" id="9807077at2"/>
<reference evidence="13" key="1">
    <citation type="submission" date="2016-10" db="EMBL/GenBank/DDBJ databases">
        <authorList>
            <person name="Varghese N."/>
            <person name="Submissions S."/>
        </authorList>
    </citation>
    <scope>NUCLEOTIDE SEQUENCE [LARGE SCALE GENOMIC DNA]</scope>
    <source>
        <strain evidence="13">DSM 12111</strain>
    </source>
</reference>
<keyword evidence="5" id="KW-0411">Iron-sulfur</keyword>
<protein>
    <recommendedName>
        <fullName evidence="9">Phosphogluconate dehydratase</fullName>
        <ecNumber evidence="9">4.2.1.12</ecNumber>
    </recommendedName>
</protein>
<evidence type="ECO:0000259" key="10">
    <source>
        <dbReference type="Pfam" id="PF00920"/>
    </source>
</evidence>
<dbReference type="Pfam" id="PF24877">
    <property type="entry name" value="ILV_EDD_C"/>
    <property type="match status" value="1"/>
</dbReference>
<feature type="domain" description="Dihydroxy-acid/6-phosphogluconate dehydratase C-terminal" evidence="11">
    <location>
        <begin position="405"/>
        <end position="597"/>
    </location>
</feature>
<evidence type="ECO:0000256" key="5">
    <source>
        <dbReference type="ARBA" id="ARBA00023014"/>
    </source>
</evidence>
<dbReference type="InterPro" id="IPR000581">
    <property type="entry name" value="ILV_EDD_N"/>
</dbReference>
<dbReference type="EC" id="4.2.1.12" evidence="9"/>
<accession>A0A1H5DG32</accession>
<dbReference type="NCBIfam" id="TIGR01196">
    <property type="entry name" value="edd"/>
    <property type="match status" value="1"/>
</dbReference>
<evidence type="ECO:0000256" key="9">
    <source>
        <dbReference type="NCBIfam" id="TIGR01196"/>
    </source>
</evidence>
<dbReference type="GO" id="GO:0009255">
    <property type="term" value="P:Entner-Doudoroff pathway through 6-phosphogluconate"/>
    <property type="evidence" value="ECO:0007669"/>
    <property type="project" value="UniProtKB-UniRule"/>
</dbReference>
<dbReference type="STRING" id="53406.SAMN05421553_3315"/>
<dbReference type="EMBL" id="FNSC01000001">
    <property type="protein sequence ID" value="SED77855.1"/>
    <property type="molecule type" value="Genomic_DNA"/>
</dbReference>
<keyword evidence="4" id="KW-0408">Iron</keyword>
<dbReference type="AlphaFoldDB" id="A0A1H5DG32"/>
<name>A0A1H5DG32_PSEAG</name>
<dbReference type="GO" id="GO:0019521">
    <property type="term" value="P:D-gluconate metabolic process"/>
    <property type="evidence" value="ECO:0007669"/>
    <property type="project" value="UniProtKB-KW"/>
</dbReference>
<dbReference type="InterPro" id="IPR004786">
    <property type="entry name" value="6-phosphgluc_deHydtase"/>
</dbReference>
<evidence type="ECO:0000256" key="7">
    <source>
        <dbReference type="ARBA" id="ARBA00023239"/>
    </source>
</evidence>
<organism evidence="12 13">
    <name type="scientific">Pseudomonas anguilliseptica</name>
    <dbReference type="NCBI Taxonomy" id="53406"/>
    <lineage>
        <taxon>Bacteria</taxon>
        <taxon>Pseudomonadati</taxon>
        <taxon>Pseudomonadota</taxon>
        <taxon>Gammaproteobacteria</taxon>
        <taxon>Pseudomonadales</taxon>
        <taxon>Pseudomonadaceae</taxon>
        <taxon>Pseudomonas</taxon>
    </lineage>
</organism>
<evidence type="ECO:0000256" key="4">
    <source>
        <dbReference type="ARBA" id="ARBA00023004"/>
    </source>
</evidence>
<keyword evidence="8" id="KW-0119">Carbohydrate metabolism</keyword>
<dbReference type="InterPro" id="IPR020558">
    <property type="entry name" value="DiOHA_6PGluconate_deHydtase_CS"/>
</dbReference>
<evidence type="ECO:0000256" key="1">
    <source>
        <dbReference type="ARBA" id="ARBA00006486"/>
    </source>
</evidence>
<keyword evidence="3" id="KW-0479">Metal-binding</keyword>
<dbReference type="InterPro" id="IPR037237">
    <property type="entry name" value="IlvD/EDD_N"/>
</dbReference>
<proteinExistence type="inferred from homology"/>
<dbReference type="InterPro" id="IPR042096">
    <property type="entry name" value="Dihydro-acid_dehy_C"/>
</dbReference>
<evidence type="ECO:0000256" key="3">
    <source>
        <dbReference type="ARBA" id="ARBA00022723"/>
    </source>
</evidence>
<dbReference type="SUPFAM" id="SSF52016">
    <property type="entry name" value="LeuD/IlvD-like"/>
    <property type="match status" value="1"/>
</dbReference>
<sequence>MLHPVVEQVTAALEKRSAKRRERYLQRLTLAAARTAHQALGCSNLAHALAAQPDDARLIMKQGGSPHVAIISSYNDLLSAHAPLRDYPERLKVALAKAGATSQFAAGVPAMCDGITQGEGGMQLSLFSRDLIAQAAAIGLTHGIFDGALYLGVCDKIVPGLLIGALHFGHLSAVFVPAGPMQSGLPNKEKAAVRQRYARGEASRDELLAAELAAYHQAGTCTFYGTANTNQLLMEAMGLHVPGSAFIHPYTPLRDAMTDEAARLVAHNSRQGERYLPVGQQIDARALINAVVALLASGGSTNHTLHLPAIARAAGYELNWDDFAALSRVVPLLARVYPNGAADVNQFQAVGGPAWLLRELLGAGLLHDDVATAAGHGLRAYTREPWLEGERLAWRELPAQSPAPDIVRHVAEPFAEEGGLVLLTGNLGRAILKTSAVDPAFWHIRAQARIFDSEAAVQAAYGAGELQGDLVLVVRFQGPQANGMPELHKLMPLLANLQQAGQRVALITDGRMSGASGQVSTALHVTPEAAAGGPLARLQDGDWLVLDAQNGLLQVELSEQQLAARPLASASAELELGYGLEMFAAQRRLVGSAEHGASSLFED</sequence>
<keyword evidence="2" id="KW-0004">4Fe-4S</keyword>
<evidence type="ECO:0000256" key="8">
    <source>
        <dbReference type="ARBA" id="ARBA00023277"/>
    </source>
</evidence>
<gene>
    <name evidence="12" type="ORF">SAMN05421553_3315</name>
</gene>
<dbReference type="PROSITE" id="PS00886">
    <property type="entry name" value="ILVD_EDD_1"/>
    <property type="match status" value="1"/>
</dbReference>
<dbReference type="GO" id="GO:0005829">
    <property type="term" value="C:cytosol"/>
    <property type="evidence" value="ECO:0007669"/>
    <property type="project" value="TreeGrafter"/>
</dbReference>
<evidence type="ECO:0000256" key="2">
    <source>
        <dbReference type="ARBA" id="ARBA00022485"/>
    </source>
</evidence>
<evidence type="ECO:0000256" key="6">
    <source>
        <dbReference type="ARBA" id="ARBA00023064"/>
    </source>
</evidence>
<dbReference type="PROSITE" id="PS00887">
    <property type="entry name" value="ILVD_EDD_2"/>
    <property type="match status" value="1"/>
</dbReference>
<dbReference type="PANTHER" id="PTHR43661:SF1">
    <property type="entry name" value="PHOSPHOGLUCONATE DEHYDRATASE"/>
    <property type="match status" value="1"/>
</dbReference>
<dbReference type="Gene3D" id="3.50.30.80">
    <property type="entry name" value="IlvD/EDD C-terminal domain-like"/>
    <property type="match status" value="1"/>
</dbReference>
<keyword evidence="6" id="KW-0311">Gluconate utilization</keyword>
<comment type="similarity">
    <text evidence="1">Belongs to the IlvD/Edd family.</text>
</comment>
<dbReference type="SUPFAM" id="SSF143975">
    <property type="entry name" value="IlvD/EDD N-terminal domain-like"/>
    <property type="match status" value="1"/>
</dbReference>
<evidence type="ECO:0000313" key="13">
    <source>
        <dbReference type="Proteomes" id="UP000242849"/>
    </source>
</evidence>
<keyword evidence="13" id="KW-1185">Reference proteome</keyword>